<keyword evidence="3" id="KW-1185">Reference proteome</keyword>
<reference evidence="2 3" key="1">
    <citation type="journal article" date="2019" name="Nat. Ecol. Evol.">
        <title>Megaphylogeny resolves global patterns of mushroom evolution.</title>
        <authorList>
            <person name="Varga T."/>
            <person name="Krizsan K."/>
            <person name="Foldi C."/>
            <person name="Dima B."/>
            <person name="Sanchez-Garcia M."/>
            <person name="Sanchez-Ramirez S."/>
            <person name="Szollosi G.J."/>
            <person name="Szarkandi J.G."/>
            <person name="Papp V."/>
            <person name="Albert L."/>
            <person name="Andreopoulos W."/>
            <person name="Angelini C."/>
            <person name="Antonin V."/>
            <person name="Barry K.W."/>
            <person name="Bougher N.L."/>
            <person name="Buchanan P."/>
            <person name="Buyck B."/>
            <person name="Bense V."/>
            <person name="Catcheside P."/>
            <person name="Chovatia M."/>
            <person name="Cooper J."/>
            <person name="Damon W."/>
            <person name="Desjardin D."/>
            <person name="Finy P."/>
            <person name="Geml J."/>
            <person name="Haridas S."/>
            <person name="Hughes K."/>
            <person name="Justo A."/>
            <person name="Karasinski D."/>
            <person name="Kautmanova I."/>
            <person name="Kiss B."/>
            <person name="Kocsube S."/>
            <person name="Kotiranta H."/>
            <person name="LaButti K.M."/>
            <person name="Lechner B.E."/>
            <person name="Liimatainen K."/>
            <person name="Lipzen A."/>
            <person name="Lukacs Z."/>
            <person name="Mihaltcheva S."/>
            <person name="Morgado L.N."/>
            <person name="Niskanen T."/>
            <person name="Noordeloos M.E."/>
            <person name="Ohm R.A."/>
            <person name="Ortiz-Santana B."/>
            <person name="Ovrebo C."/>
            <person name="Racz N."/>
            <person name="Riley R."/>
            <person name="Savchenko A."/>
            <person name="Shiryaev A."/>
            <person name="Soop K."/>
            <person name="Spirin V."/>
            <person name="Szebenyi C."/>
            <person name="Tomsovsky M."/>
            <person name="Tulloss R.E."/>
            <person name="Uehling J."/>
            <person name="Grigoriev I.V."/>
            <person name="Vagvolgyi C."/>
            <person name="Papp T."/>
            <person name="Martin F.M."/>
            <person name="Miettinen O."/>
            <person name="Hibbett D.S."/>
            <person name="Nagy L.G."/>
        </authorList>
    </citation>
    <scope>NUCLEOTIDE SEQUENCE [LARGE SCALE GENOMIC DNA]</scope>
    <source>
        <strain evidence="2 3">HHB13444</strain>
    </source>
</reference>
<evidence type="ECO:0000313" key="2">
    <source>
        <dbReference type="EMBL" id="TFK81796.1"/>
    </source>
</evidence>
<dbReference type="AlphaFoldDB" id="A0A5C3NWF7"/>
<keyword evidence="1" id="KW-0732">Signal</keyword>
<name>A0A5C3NWF7_9APHY</name>
<organism evidence="2 3">
    <name type="scientific">Polyporus arcularius HHB13444</name>
    <dbReference type="NCBI Taxonomy" id="1314778"/>
    <lineage>
        <taxon>Eukaryota</taxon>
        <taxon>Fungi</taxon>
        <taxon>Dikarya</taxon>
        <taxon>Basidiomycota</taxon>
        <taxon>Agaricomycotina</taxon>
        <taxon>Agaricomycetes</taxon>
        <taxon>Polyporales</taxon>
        <taxon>Polyporaceae</taxon>
        <taxon>Polyporus</taxon>
    </lineage>
</organism>
<evidence type="ECO:0000313" key="3">
    <source>
        <dbReference type="Proteomes" id="UP000308197"/>
    </source>
</evidence>
<feature type="signal peptide" evidence="1">
    <location>
        <begin position="1"/>
        <end position="21"/>
    </location>
</feature>
<accession>A0A5C3NWF7</accession>
<sequence>MRLAALLAAVFALLASTEVMATPVAVPRPWPWTQLTQRRTLPKNGVVCLAIGCLKD</sequence>
<protein>
    <submittedName>
        <fullName evidence="2">Uncharacterized protein</fullName>
    </submittedName>
</protein>
<dbReference type="InParanoid" id="A0A5C3NWF7"/>
<feature type="chain" id="PRO_5022722976" evidence="1">
    <location>
        <begin position="22"/>
        <end position="56"/>
    </location>
</feature>
<dbReference type="Proteomes" id="UP000308197">
    <property type="component" value="Unassembled WGS sequence"/>
</dbReference>
<dbReference type="EMBL" id="ML211559">
    <property type="protein sequence ID" value="TFK81796.1"/>
    <property type="molecule type" value="Genomic_DNA"/>
</dbReference>
<proteinExistence type="predicted"/>
<evidence type="ECO:0000256" key="1">
    <source>
        <dbReference type="SAM" id="SignalP"/>
    </source>
</evidence>
<gene>
    <name evidence="2" type="ORF">K466DRAFT_591021</name>
</gene>